<dbReference type="InParanoid" id="A0A672GYV7"/>
<feature type="coiled-coil region" evidence="1">
    <location>
        <begin position="282"/>
        <end position="365"/>
    </location>
</feature>
<dbReference type="GO" id="GO:0005737">
    <property type="term" value="C:cytoplasm"/>
    <property type="evidence" value="ECO:0007669"/>
    <property type="project" value="TreeGrafter"/>
</dbReference>
<dbReference type="PANTHER" id="PTHR18947:SF36">
    <property type="entry name" value="PROTEIN HOOK HOMOLOG 1"/>
    <property type="match status" value="1"/>
</dbReference>
<evidence type="ECO:0000313" key="3">
    <source>
        <dbReference type="Ensembl" id="ENSSFAP00005016709.1"/>
    </source>
</evidence>
<evidence type="ECO:0000259" key="2">
    <source>
        <dbReference type="Pfam" id="PF05622"/>
    </source>
</evidence>
<proteinExistence type="predicted"/>
<keyword evidence="1" id="KW-0175">Coiled coil</keyword>
<reference evidence="3" key="2">
    <citation type="submission" date="2025-08" db="UniProtKB">
        <authorList>
            <consortium name="Ensembl"/>
        </authorList>
    </citation>
    <scope>IDENTIFICATION</scope>
</reference>
<dbReference type="Pfam" id="PF05622">
    <property type="entry name" value="HOOK"/>
    <property type="match status" value="1"/>
</dbReference>
<dbReference type="GO" id="GO:0005813">
    <property type="term" value="C:centrosome"/>
    <property type="evidence" value="ECO:0007669"/>
    <property type="project" value="TreeGrafter"/>
</dbReference>
<feature type="coiled-coil region" evidence="1">
    <location>
        <begin position="396"/>
        <end position="451"/>
    </location>
</feature>
<evidence type="ECO:0000256" key="1">
    <source>
        <dbReference type="SAM" id="Coils"/>
    </source>
</evidence>
<dbReference type="Ensembl" id="ENSSFAT00005017364.1">
    <property type="protein sequence ID" value="ENSSFAP00005016709.1"/>
    <property type="gene ID" value="ENSSFAG00005008851.1"/>
</dbReference>
<feature type="domain" description="Hook C-terminal" evidence="2">
    <location>
        <begin position="235"/>
        <end position="604"/>
    </location>
</feature>
<name>A0A672GYV7_SALFA</name>
<reference evidence="3" key="3">
    <citation type="submission" date="2025-09" db="UniProtKB">
        <authorList>
            <consortium name="Ensembl"/>
        </authorList>
    </citation>
    <scope>IDENTIFICATION</scope>
</reference>
<sequence length="620" mass="72224">MLSDTECPAKFLRDFQRKWREETGSAWNVNETTQCLFKVMVKKAMPQEVQKRLEGVVGLMKMEWPLFSEHVVHFVEQCRKEKQREDDLSKELTNKLTQLQLGELCKQKKEKAKIQTPVVTVNQEQGSNQVAVQQPNVRTPPALKMTKPHQDPAVDAVMSTLPPIHVHVNTREEAYRPAQGRGWPRLRGNMMRRGGGRNVESLKLSSWNKFISGFYVPLIDYIWTFFFTEVCVHSYRNCSDQVVTLEASMETYKRKPENLGDQKRQMKLLEENTLYMQNTKSLEKELRKANVARTQLKTYKRQLHKKLSEETRRADHLVFEMKRLEEKHETIMKEKERIIVERDSLKEMNEELRCTQAQQHQLSQAEWFVDVGFLCMFREKFINLQYENKMLRVQQKEHEQEKIAALQAQLEEAHKSCSELVTENRLGREQISKVQQQVEDLQKALQSQADKPDDSKLKRKLDAHMVQLNELLSTSHGFMFSALKLDELMAALKKKDDDMRVMEERYKMYLEKARTVIRALDPKLNPATAEIQALRIQLADQDAQILNLERQCEQARLREPEEKLIVTAWYNKSLSFQKLAMESRLGGCAASTSFLSQQHQVSNAPCQAPPINMPATSTSK</sequence>
<dbReference type="Proteomes" id="UP000472267">
    <property type="component" value="Chromosome 23"/>
</dbReference>
<feature type="coiled-coil region" evidence="1">
    <location>
        <begin position="531"/>
        <end position="558"/>
    </location>
</feature>
<dbReference type="InterPro" id="IPR008636">
    <property type="entry name" value="Hook_C"/>
</dbReference>
<reference evidence="3" key="1">
    <citation type="submission" date="2019-06" db="EMBL/GenBank/DDBJ databases">
        <authorList>
            <consortium name="Wellcome Sanger Institute Data Sharing"/>
        </authorList>
    </citation>
    <scope>NUCLEOTIDE SEQUENCE [LARGE SCALE GENOMIC DNA]</scope>
</reference>
<protein>
    <submittedName>
        <fullName evidence="3">Hook microtubule-tethering protein 1</fullName>
    </submittedName>
</protein>
<dbReference type="PANTHER" id="PTHR18947">
    <property type="entry name" value="HOOK PROTEINS"/>
    <property type="match status" value="1"/>
</dbReference>
<dbReference type="GO" id="GO:0051959">
    <property type="term" value="F:dynein light intermediate chain binding"/>
    <property type="evidence" value="ECO:0007669"/>
    <property type="project" value="TreeGrafter"/>
</dbReference>
<keyword evidence="4" id="KW-1185">Reference proteome</keyword>
<dbReference type="GO" id="GO:0031122">
    <property type="term" value="P:cytoplasmic microtubule organization"/>
    <property type="evidence" value="ECO:0007669"/>
    <property type="project" value="InterPro"/>
</dbReference>
<evidence type="ECO:0000313" key="4">
    <source>
        <dbReference type="Proteomes" id="UP000472267"/>
    </source>
</evidence>
<accession>A0A672GYV7</accession>
<dbReference type="AlphaFoldDB" id="A0A672GYV7"/>
<dbReference type="GO" id="GO:0030705">
    <property type="term" value="P:cytoskeleton-dependent intracellular transport"/>
    <property type="evidence" value="ECO:0007669"/>
    <property type="project" value="TreeGrafter"/>
</dbReference>
<dbReference type="GO" id="GO:0008017">
    <property type="term" value="F:microtubule binding"/>
    <property type="evidence" value="ECO:0007669"/>
    <property type="project" value="InterPro"/>
</dbReference>
<organism evidence="3 4">
    <name type="scientific">Salarias fasciatus</name>
    <name type="common">Jewelled blenny</name>
    <name type="synonym">Blennius fasciatus</name>
    <dbReference type="NCBI Taxonomy" id="181472"/>
    <lineage>
        <taxon>Eukaryota</taxon>
        <taxon>Metazoa</taxon>
        <taxon>Chordata</taxon>
        <taxon>Craniata</taxon>
        <taxon>Vertebrata</taxon>
        <taxon>Euteleostomi</taxon>
        <taxon>Actinopterygii</taxon>
        <taxon>Neopterygii</taxon>
        <taxon>Teleostei</taxon>
        <taxon>Neoteleostei</taxon>
        <taxon>Acanthomorphata</taxon>
        <taxon>Ovalentaria</taxon>
        <taxon>Blenniimorphae</taxon>
        <taxon>Blenniiformes</taxon>
        <taxon>Blennioidei</taxon>
        <taxon>Blenniidae</taxon>
        <taxon>Salariinae</taxon>
        <taxon>Salarias</taxon>
    </lineage>
</organism>